<organism evidence="2 3">
    <name type="scientific">Chaetoceros tenuissimus</name>
    <dbReference type="NCBI Taxonomy" id="426638"/>
    <lineage>
        <taxon>Eukaryota</taxon>
        <taxon>Sar</taxon>
        <taxon>Stramenopiles</taxon>
        <taxon>Ochrophyta</taxon>
        <taxon>Bacillariophyta</taxon>
        <taxon>Coscinodiscophyceae</taxon>
        <taxon>Chaetocerotophycidae</taxon>
        <taxon>Chaetocerotales</taxon>
        <taxon>Chaetocerotaceae</taxon>
        <taxon>Chaetoceros</taxon>
    </lineage>
</organism>
<gene>
    <name evidence="2" type="ORF">CTEN210_12975</name>
</gene>
<comment type="caution">
    <text evidence="2">The sequence shown here is derived from an EMBL/GenBank/DDBJ whole genome shotgun (WGS) entry which is preliminary data.</text>
</comment>
<dbReference type="PRINTS" id="PR00929">
    <property type="entry name" value="ATHOOK"/>
</dbReference>
<evidence type="ECO:0000256" key="1">
    <source>
        <dbReference type="SAM" id="MobiDB-lite"/>
    </source>
</evidence>
<dbReference type="SMART" id="SM00384">
    <property type="entry name" value="AT_hook"/>
    <property type="match status" value="2"/>
</dbReference>
<feature type="compositionally biased region" description="Basic residues" evidence="1">
    <location>
        <begin position="593"/>
        <end position="604"/>
    </location>
</feature>
<keyword evidence="3" id="KW-1185">Reference proteome</keyword>
<name>A0AAD3D2I0_9STRA</name>
<dbReference type="AlphaFoldDB" id="A0AAD3D2I0"/>
<feature type="compositionally biased region" description="Basic and acidic residues" evidence="1">
    <location>
        <begin position="264"/>
        <end position="287"/>
    </location>
</feature>
<evidence type="ECO:0000313" key="3">
    <source>
        <dbReference type="Proteomes" id="UP001054902"/>
    </source>
</evidence>
<feature type="compositionally biased region" description="Basic residues" evidence="1">
    <location>
        <begin position="551"/>
        <end position="560"/>
    </location>
</feature>
<protein>
    <submittedName>
        <fullName evidence="2">Uncharacterized protein</fullName>
    </submittedName>
</protein>
<feature type="region of interest" description="Disordered" evidence="1">
    <location>
        <begin position="264"/>
        <end position="292"/>
    </location>
</feature>
<proteinExistence type="predicted"/>
<feature type="region of interest" description="Disordered" evidence="1">
    <location>
        <begin position="76"/>
        <end position="104"/>
    </location>
</feature>
<dbReference type="InterPro" id="IPR017956">
    <property type="entry name" value="AT_hook_DNA-bd_motif"/>
</dbReference>
<evidence type="ECO:0000313" key="2">
    <source>
        <dbReference type="EMBL" id="GFH56499.1"/>
    </source>
</evidence>
<accession>A0AAD3D2I0</accession>
<dbReference type="GO" id="GO:0003677">
    <property type="term" value="F:DNA binding"/>
    <property type="evidence" value="ECO:0007669"/>
    <property type="project" value="InterPro"/>
</dbReference>
<dbReference type="Proteomes" id="UP001054902">
    <property type="component" value="Unassembled WGS sequence"/>
</dbReference>
<reference evidence="2 3" key="1">
    <citation type="journal article" date="2021" name="Sci. Rep.">
        <title>The genome of the diatom Chaetoceros tenuissimus carries an ancient integrated fragment of an extant virus.</title>
        <authorList>
            <person name="Hongo Y."/>
            <person name="Kimura K."/>
            <person name="Takaki Y."/>
            <person name="Yoshida Y."/>
            <person name="Baba S."/>
            <person name="Kobayashi G."/>
            <person name="Nagasaki K."/>
            <person name="Hano T."/>
            <person name="Tomaru Y."/>
        </authorList>
    </citation>
    <scope>NUCLEOTIDE SEQUENCE [LARGE SCALE GENOMIC DNA]</scope>
    <source>
        <strain evidence="2 3">NIES-3715</strain>
    </source>
</reference>
<feature type="compositionally biased region" description="Basic and acidic residues" evidence="1">
    <location>
        <begin position="537"/>
        <end position="550"/>
    </location>
</feature>
<dbReference type="EMBL" id="BLLK01000052">
    <property type="protein sequence ID" value="GFH56499.1"/>
    <property type="molecule type" value="Genomic_DNA"/>
</dbReference>
<feature type="region of interest" description="Disordered" evidence="1">
    <location>
        <begin position="537"/>
        <end position="636"/>
    </location>
</feature>
<sequence length="636" mass="72755">MNDKNVQDELQNLMALVANRSTGLANDETIENAISSLLHKNSDMMSAKPTATRTQRQWLDQPVIEEDDEDYDNIDEEQDLQKKPAVSSIAKTDSTEPRVSIQSLKEQKKLHQKLNLPQFLPEWNNLESIPLGRTGAKIHITFGDGTQPLPETIALSLLATRNCLQTAIQDARALRRQLVREYQKAKTIVHLSSSRKADRESLAGEGNMADSIDLDMYFRAIEGTDSLRKEIKVGFDVSSLEKLFPEEMYAYQRWNKMHDAYEKAKSDKKEEEDGEPEDVKEQLKQQEFEQGSTMQERLANFDQRTARMKQNWYLAFSEVRQGSFLSKVGMNSEAQAWEKERAKTGGRGKRREATWEALPASHVQFLHWVGFDQRSALPPPDVATTEALAFLGYNFMGKLVEKAIFIRRLEQLEAMRTKNQQNLQDNFILELPANEQLTKTDVEKALLDSTIVPKPLYNSSNSVLDSTDATQIYFGPGFEERIEMEMEQIFMKKKETSLPEEEIQIRKEEDELFGKLKTEPPTVLEGVMDILNDEEKTNEIAEMRSNDQKRRAARDKKTKNKLQDAIANDTVPVQPVKRGRGRPRKEKKEEQKPKRKRGRPSKAQKLKEAQEAAMKAKRLRGDSDHSGSGSDSDYVE</sequence>
<feature type="compositionally biased region" description="Low complexity" evidence="1">
    <location>
        <begin position="626"/>
        <end position="636"/>
    </location>
</feature>